<dbReference type="OMA" id="ARCWIND"/>
<dbReference type="InterPro" id="IPR025724">
    <property type="entry name" value="GAG-pre-integrase_dom"/>
</dbReference>
<evidence type="ECO:0000313" key="3">
    <source>
        <dbReference type="EnsemblMetazoa" id="Aqu2.1.28150_001"/>
    </source>
</evidence>
<dbReference type="eggNOG" id="KOG0017">
    <property type="taxonomic scope" value="Eukaryota"/>
</dbReference>
<proteinExistence type="predicted"/>
<name>A0A1X7UJK4_AMPQE</name>
<evidence type="ECO:0000259" key="2">
    <source>
        <dbReference type="Pfam" id="PF22936"/>
    </source>
</evidence>
<organism evidence="3">
    <name type="scientific">Amphimedon queenslandica</name>
    <name type="common">Sponge</name>
    <dbReference type="NCBI Taxonomy" id="400682"/>
    <lineage>
        <taxon>Eukaryota</taxon>
        <taxon>Metazoa</taxon>
        <taxon>Porifera</taxon>
        <taxon>Demospongiae</taxon>
        <taxon>Heteroscleromorpha</taxon>
        <taxon>Haplosclerida</taxon>
        <taxon>Niphatidae</taxon>
        <taxon>Amphimedon</taxon>
    </lineage>
</organism>
<feature type="domain" description="Retrovirus-related Pol polyprotein from transposon TNT 1-94-like beta-barrel" evidence="2">
    <location>
        <begin position="1"/>
        <end position="75"/>
    </location>
</feature>
<dbReference type="InterPro" id="IPR054722">
    <property type="entry name" value="PolX-like_BBD"/>
</dbReference>
<sequence length="183" mass="20388">MTYSNGLLRQYHKFDVPQSVSLGDGQMVEAEGSGDIELDMIFKVSKNKGCTMKNVLYVPKLTSNLLSVRAAVSKGNHIRFVAARCWINDKNRKLIGMGSLRNKLYVLDCEPVEPQSASVASQEASTADLWHRRLGHLGKQQLKDLATRELLKGVTSFRSNDLPFCESCIRAKCVDNLSNQVVK</sequence>
<accession>A0A1X7UJK4</accession>
<dbReference type="EnsemblMetazoa" id="Aqu2.1.28150_001">
    <property type="protein sequence ID" value="Aqu2.1.28150_001"/>
    <property type="gene ID" value="Aqu2.1.28150"/>
</dbReference>
<dbReference type="Pfam" id="PF22936">
    <property type="entry name" value="Pol_BBD"/>
    <property type="match status" value="1"/>
</dbReference>
<protein>
    <submittedName>
        <fullName evidence="3">Uncharacterized protein</fullName>
    </submittedName>
</protein>
<feature type="domain" description="GAG-pre-integrase" evidence="1">
    <location>
        <begin position="103"/>
        <end position="172"/>
    </location>
</feature>
<dbReference type="InParanoid" id="A0A1X7UJK4"/>
<dbReference type="Pfam" id="PF13976">
    <property type="entry name" value="gag_pre-integrs"/>
    <property type="match status" value="1"/>
</dbReference>
<reference evidence="3" key="1">
    <citation type="submission" date="2017-05" db="UniProtKB">
        <authorList>
            <consortium name="EnsemblMetazoa"/>
        </authorList>
    </citation>
    <scope>IDENTIFICATION</scope>
</reference>
<dbReference type="AlphaFoldDB" id="A0A1X7UJK4"/>
<evidence type="ECO:0000259" key="1">
    <source>
        <dbReference type="Pfam" id="PF13976"/>
    </source>
</evidence>